<dbReference type="CDD" id="cd02231">
    <property type="entry name" value="cupin_BLL6423-like"/>
    <property type="match status" value="1"/>
</dbReference>
<evidence type="ECO:0000313" key="2">
    <source>
        <dbReference type="EMBL" id="KAL2037402.1"/>
    </source>
</evidence>
<feature type="domain" description="Cupin type-2" evidence="1">
    <location>
        <begin position="92"/>
        <end position="157"/>
    </location>
</feature>
<gene>
    <name evidence="2" type="ORF">N7G274_009887</name>
</gene>
<dbReference type="PANTHER" id="PTHR36156:SF2">
    <property type="entry name" value="CUPIN TYPE-2 DOMAIN-CONTAINING PROTEIN"/>
    <property type="match status" value="1"/>
</dbReference>
<dbReference type="InterPro" id="IPR014710">
    <property type="entry name" value="RmlC-like_jellyroll"/>
</dbReference>
<evidence type="ECO:0000259" key="1">
    <source>
        <dbReference type="Pfam" id="PF07883"/>
    </source>
</evidence>
<keyword evidence="3" id="KW-1185">Reference proteome</keyword>
<evidence type="ECO:0000313" key="3">
    <source>
        <dbReference type="Proteomes" id="UP001590950"/>
    </source>
</evidence>
<name>A0ABR3ZUX0_9LECA</name>
<accession>A0ABR3ZUX0</accession>
<reference evidence="2 3" key="1">
    <citation type="submission" date="2024-09" db="EMBL/GenBank/DDBJ databases">
        <title>Rethinking Asexuality: The Enigmatic Case of Functional Sexual Genes in Lepraria (Stereocaulaceae).</title>
        <authorList>
            <person name="Doellman M."/>
            <person name="Sun Y."/>
            <person name="Barcenas-Pena A."/>
            <person name="Lumbsch H.T."/>
            <person name="Grewe F."/>
        </authorList>
    </citation>
    <scope>NUCLEOTIDE SEQUENCE [LARGE SCALE GENOMIC DNA]</scope>
    <source>
        <strain evidence="2 3">Mercado 3170</strain>
    </source>
</reference>
<dbReference type="SUPFAM" id="SSF51182">
    <property type="entry name" value="RmlC-like cupins"/>
    <property type="match status" value="1"/>
</dbReference>
<comment type="caution">
    <text evidence="2">The sequence shown here is derived from an EMBL/GenBank/DDBJ whole genome shotgun (WGS) entry which is preliminary data.</text>
</comment>
<dbReference type="EMBL" id="JBEFKJ010000041">
    <property type="protein sequence ID" value="KAL2037402.1"/>
    <property type="molecule type" value="Genomic_DNA"/>
</dbReference>
<dbReference type="PANTHER" id="PTHR36156">
    <property type="entry name" value="SLR2101 PROTEIN"/>
    <property type="match status" value="1"/>
</dbReference>
<dbReference type="InterPro" id="IPR047142">
    <property type="entry name" value="OryJ/VirC-like"/>
</dbReference>
<protein>
    <recommendedName>
        <fullName evidence="1">Cupin type-2 domain-containing protein</fullName>
    </recommendedName>
</protein>
<dbReference type="InterPro" id="IPR013096">
    <property type="entry name" value="Cupin_2"/>
</dbReference>
<dbReference type="Gene3D" id="2.60.120.10">
    <property type="entry name" value="Jelly Rolls"/>
    <property type="match status" value="1"/>
</dbReference>
<dbReference type="Pfam" id="PF07883">
    <property type="entry name" value="Cupin_2"/>
    <property type="match status" value="1"/>
</dbReference>
<proteinExistence type="predicted"/>
<dbReference type="Proteomes" id="UP001590950">
    <property type="component" value="Unassembled WGS sequence"/>
</dbReference>
<sequence>MFLNSSRFAPISTTAQLPAPRLVVTTHTADGTSVIASDSQITPFQPLGPKGSAFVRFNSRLSVPVSNTSYPPDLSATLPRCPPQGVIFCTTDFPPGAQAPMHRTQTLDYCAVISGEIVLALDGGQETVIRAGEFIVQRGTNHSWINRSNSVCRCVVVMVAAEKVVTLSAKVLEETVFQAKK</sequence>
<dbReference type="InterPro" id="IPR011051">
    <property type="entry name" value="RmlC_Cupin_sf"/>
</dbReference>
<organism evidence="2 3">
    <name type="scientific">Stereocaulon virgatum</name>
    <dbReference type="NCBI Taxonomy" id="373712"/>
    <lineage>
        <taxon>Eukaryota</taxon>
        <taxon>Fungi</taxon>
        <taxon>Dikarya</taxon>
        <taxon>Ascomycota</taxon>
        <taxon>Pezizomycotina</taxon>
        <taxon>Lecanoromycetes</taxon>
        <taxon>OSLEUM clade</taxon>
        <taxon>Lecanoromycetidae</taxon>
        <taxon>Lecanorales</taxon>
        <taxon>Lecanorineae</taxon>
        <taxon>Stereocaulaceae</taxon>
        <taxon>Stereocaulon</taxon>
    </lineage>
</organism>